<keyword evidence="3" id="KW-1185">Reference proteome</keyword>
<feature type="transmembrane region" description="Helical" evidence="1">
    <location>
        <begin position="88"/>
        <end position="108"/>
    </location>
</feature>
<proteinExistence type="predicted"/>
<evidence type="ECO:0000256" key="1">
    <source>
        <dbReference type="SAM" id="Phobius"/>
    </source>
</evidence>
<keyword evidence="1" id="KW-0472">Membrane</keyword>
<gene>
    <name evidence="2" type="ORF">PHYBOEH_010307</name>
</gene>
<dbReference type="Proteomes" id="UP000693981">
    <property type="component" value="Unassembled WGS sequence"/>
</dbReference>
<dbReference type="InterPro" id="IPR024133">
    <property type="entry name" value="TM_138"/>
</dbReference>
<feature type="transmembrane region" description="Helical" evidence="1">
    <location>
        <begin position="53"/>
        <end position="76"/>
    </location>
</feature>
<evidence type="ECO:0000313" key="3">
    <source>
        <dbReference type="Proteomes" id="UP000693981"/>
    </source>
</evidence>
<dbReference type="OrthoDB" id="189688at2759"/>
<dbReference type="AlphaFoldDB" id="A0A8T1X8Z7"/>
<sequence length="187" mass="20447">MKTKRDLPPFFQVSAALAGCLYLVDVALNASVEYGDLPGQNPLDSGSDAIVAFVQILLQIAALVNFLVLLGGTFLFRSGLFGMLYEQFRLVLLVQPLYIGLTVVLGILRVNLLSTDISLVEIWDTQGYTVLSSIHKLGALRSIRLLHKLHLRSGKASTAQILQSRILAAAMKVVNPSTFLCLVDRHI</sequence>
<dbReference type="EMBL" id="JAGDFL010000007">
    <property type="protein sequence ID" value="KAG7401844.1"/>
    <property type="molecule type" value="Genomic_DNA"/>
</dbReference>
<keyword evidence="1" id="KW-1133">Transmembrane helix</keyword>
<evidence type="ECO:0000313" key="2">
    <source>
        <dbReference type="EMBL" id="KAG7401844.1"/>
    </source>
</evidence>
<dbReference type="Pfam" id="PF14935">
    <property type="entry name" value="TMEM138"/>
    <property type="match status" value="1"/>
</dbReference>
<accession>A0A8T1X8Z7</accession>
<keyword evidence="1" id="KW-0812">Transmembrane</keyword>
<name>A0A8T1X8Z7_9STRA</name>
<reference evidence="2" key="1">
    <citation type="submission" date="2021-02" db="EMBL/GenBank/DDBJ databases">
        <authorList>
            <person name="Palmer J.M."/>
        </authorList>
    </citation>
    <scope>NUCLEOTIDE SEQUENCE</scope>
    <source>
        <strain evidence="2">SCRP23</strain>
    </source>
</reference>
<dbReference type="PROSITE" id="PS51257">
    <property type="entry name" value="PROKAR_LIPOPROTEIN"/>
    <property type="match status" value="1"/>
</dbReference>
<evidence type="ECO:0008006" key="4">
    <source>
        <dbReference type="Google" id="ProtNLM"/>
    </source>
</evidence>
<comment type="caution">
    <text evidence="2">The sequence shown here is derived from an EMBL/GenBank/DDBJ whole genome shotgun (WGS) entry which is preliminary data.</text>
</comment>
<protein>
    <recommendedName>
        <fullName evidence="4">Transmembrane protein 138</fullName>
    </recommendedName>
</protein>
<organism evidence="2 3">
    <name type="scientific">Phytophthora boehmeriae</name>
    <dbReference type="NCBI Taxonomy" id="109152"/>
    <lineage>
        <taxon>Eukaryota</taxon>
        <taxon>Sar</taxon>
        <taxon>Stramenopiles</taxon>
        <taxon>Oomycota</taxon>
        <taxon>Peronosporomycetes</taxon>
        <taxon>Peronosporales</taxon>
        <taxon>Peronosporaceae</taxon>
        <taxon>Phytophthora</taxon>
    </lineage>
</organism>